<dbReference type="SMART" id="SM00855">
    <property type="entry name" value="PGAM"/>
    <property type="match status" value="1"/>
</dbReference>
<feature type="active site" description="Proton donor/acceptor" evidence="1">
    <location>
        <position position="81"/>
    </location>
</feature>
<dbReference type="AlphaFoldDB" id="A0A972J8C3"/>
<dbReference type="InterPro" id="IPR013078">
    <property type="entry name" value="His_Pase_superF_clade-1"/>
</dbReference>
<dbReference type="PROSITE" id="PS00175">
    <property type="entry name" value="PG_MUTASE"/>
    <property type="match status" value="1"/>
</dbReference>
<dbReference type="InterPro" id="IPR001345">
    <property type="entry name" value="PG/BPGM_mutase_AS"/>
</dbReference>
<dbReference type="InterPro" id="IPR050275">
    <property type="entry name" value="PGM_Phosphatase"/>
</dbReference>
<dbReference type="PIRSF" id="PIRSF000709">
    <property type="entry name" value="6PFK_2-Ptase"/>
    <property type="match status" value="1"/>
</dbReference>
<dbReference type="EMBL" id="WTVM01000001">
    <property type="protein sequence ID" value="NMG01435.1"/>
    <property type="molecule type" value="Genomic_DNA"/>
</dbReference>
<feature type="binding site" evidence="2">
    <location>
        <begin position="9"/>
        <end position="16"/>
    </location>
    <ligand>
        <name>substrate</name>
    </ligand>
</feature>
<feature type="active site" description="Tele-phosphohistidine intermediate" evidence="1">
    <location>
        <position position="10"/>
    </location>
</feature>
<evidence type="ECO:0000313" key="4">
    <source>
        <dbReference type="Proteomes" id="UP000599523"/>
    </source>
</evidence>
<dbReference type="Proteomes" id="UP000599523">
    <property type="component" value="Unassembled WGS sequence"/>
</dbReference>
<sequence length="210" mass="23156">MTTTLCLVRHGETPWNAERRLQGHLDVPLNDHGRIQARATGAMLNGKHFDAVYSSDLARALETARSIAGDTVPTALPALRERHYGSLQGLTYEEAKQRLPEAYAAFEARNPSYAFRGGGETLLAFRSRVESTLHSLAQRHVGQQVLVVTHGGVLDIVHRLVTGKSLESPRDFKIPNAALNWVEHGPEGWALIAWAETMHLPASRDELPNS</sequence>
<dbReference type="RefSeq" id="WP_168986228.1">
    <property type="nucleotide sequence ID" value="NZ_CAWPHM010000111.1"/>
</dbReference>
<name>A0A972J8C3_9RHOO</name>
<dbReference type="Pfam" id="PF00300">
    <property type="entry name" value="His_Phos_1"/>
    <property type="match status" value="1"/>
</dbReference>
<dbReference type="Gene3D" id="3.40.50.1240">
    <property type="entry name" value="Phosphoglycerate mutase-like"/>
    <property type="match status" value="1"/>
</dbReference>
<feature type="binding site" evidence="2">
    <location>
        <begin position="81"/>
        <end position="84"/>
    </location>
    <ligand>
        <name>substrate</name>
    </ligand>
</feature>
<keyword evidence="4" id="KW-1185">Reference proteome</keyword>
<evidence type="ECO:0000313" key="3">
    <source>
        <dbReference type="EMBL" id="NMG01435.1"/>
    </source>
</evidence>
<proteinExistence type="predicted"/>
<evidence type="ECO:0000256" key="2">
    <source>
        <dbReference type="PIRSR" id="PIRSR613078-2"/>
    </source>
</evidence>
<dbReference type="PANTHER" id="PTHR48100">
    <property type="entry name" value="BROAD-SPECIFICITY PHOSPHATASE YOR283W-RELATED"/>
    <property type="match status" value="1"/>
</dbReference>
<dbReference type="InterPro" id="IPR029033">
    <property type="entry name" value="His_PPase_superfam"/>
</dbReference>
<reference evidence="3" key="1">
    <citation type="submission" date="2019-12" db="EMBL/GenBank/DDBJ databases">
        <title>Comparative genomics gives insights into the taxonomy of the Azoarcus-Aromatoleum group and reveals separate origins of nif in the plant-associated Azoarcus and non-plant-associated Aromatoleum sub-groups.</title>
        <authorList>
            <person name="Lafos M."/>
            <person name="Maluk M."/>
            <person name="Batista M."/>
            <person name="Junghare M."/>
            <person name="Carmona M."/>
            <person name="Faoro H."/>
            <person name="Cruz L.M."/>
            <person name="Battistoni F."/>
            <person name="De Souza E."/>
            <person name="Pedrosa F."/>
            <person name="Chen W.-M."/>
            <person name="Poole P.S."/>
            <person name="Dixon R.A."/>
            <person name="James E.K."/>
        </authorList>
    </citation>
    <scope>NUCLEOTIDE SEQUENCE</scope>
    <source>
        <strain evidence="3">NSC3</strain>
    </source>
</reference>
<accession>A0A972J8C3</accession>
<dbReference type="SUPFAM" id="SSF53254">
    <property type="entry name" value="Phosphoglycerate mutase-like"/>
    <property type="match status" value="1"/>
</dbReference>
<feature type="binding site" evidence="2">
    <location>
        <position position="59"/>
    </location>
    <ligand>
        <name>substrate</name>
    </ligand>
</feature>
<dbReference type="CDD" id="cd07067">
    <property type="entry name" value="HP_PGM_like"/>
    <property type="match status" value="1"/>
</dbReference>
<dbReference type="PANTHER" id="PTHR48100:SF44">
    <property type="entry name" value="PHOSPHATASE C1620.13-RELATED"/>
    <property type="match status" value="1"/>
</dbReference>
<comment type="caution">
    <text evidence="3">The sequence shown here is derived from an EMBL/GenBank/DDBJ whole genome shotgun (WGS) entry which is preliminary data.</text>
</comment>
<dbReference type="GO" id="GO:0005829">
    <property type="term" value="C:cytosol"/>
    <property type="evidence" value="ECO:0007669"/>
    <property type="project" value="TreeGrafter"/>
</dbReference>
<gene>
    <name evidence="3" type="ORF">GPA21_00410</name>
</gene>
<organism evidence="3 4">
    <name type="scientific">Azoarcus taiwanensis</name>
    <dbReference type="NCBI Taxonomy" id="666964"/>
    <lineage>
        <taxon>Bacteria</taxon>
        <taxon>Pseudomonadati</taxon>
        <taxon>Pseudomonadota</taxon>
        <taxon>Betaproteobacteria</taxon>
        <taxon>Rhodocyclales</taxon>
        <taxon>Zoogloeaceae</taxon>
        <taxon>Azoarcus</taxon>
    </lineage>
</organism>
<dbReference type="GO" id="GO:0016791">
    <property type="term" value="F:phosphatase activity"/>
    <property type="evidence" value="ECO:0007669"/>
    <property type="project" value="TreeGrafter"/>
</dbReference>
<protein>
    <submittedName>
        <fullName evidence="3">Histidine phosphatase family protein</fullName>
    </submittedName>
</protein>
<evidence type="ECO:0000256" key="1">
    <source>
        <dbReference type="PIRSR" id="PIRSR613078-1"/>
    </source>
</evidence>